<dbReference type="PANTHER" id="PTHR40277">
    <property type="entry name" value="BLL5419 PROTEIN"/>
    <property type="match status" value="1"/>
</dbReference>
<sequence>MFLRVLVPVVLFTGLLAVVDLGKALTLIAGASPVPLIAALVLVQVQIILAAVRWRVTARSLGQRLSMSRAIKEYYGASLLNLILPGGVSGDVVRVARNRSDQNGVANMERSAHAVILERASGQFAFVAVAAAGLGIWAVNGGEGAPDEAVLGVKTLGVIIAAVIGALAVTAIFARGPIAAALKRFVTAARLAFLQPRQALYQLVLSLALVAAYLAVFALASLAVSAPLDLRQVLLFVPPVLLTMVLPISIGGWGLRETAAAALWPLAGYAPSIGIAASVLYGLVSTVGALPGLFAFDFPLPHFFRRRRSRGEGDYNASPSVTEEDRRA</sequence>
<dbReference type="PANTHER" id="PTHR40277:SF1">
    <property type="entry name" value="BLL5419 PROTEIN"/>
    <property type="match status" value="1"/>
</dbReference>
<organism evidence="7 8">
    <name type="scientific">Fulvimarina pelagi HTCC2506</name>
    <dbReference type="NCBI Taxonomy" id="314231"/>
    <lineage>
        <taxon>Bacteria</taxon>
        <taxon>Pseudomonadati</taxon>
        <taxon>Pseudomonadota</taxon>
        <taxon>Alphaproteobacteria</taxon>
        <taxon>Hyphomicrobiales</taxon>
        <taxon>Aurantimonadaceae</taxon>
        <taxon>Fulvimarina</taxon>
    </lineage>
</organism>
<keyword evidence="3 6" id="KW-0812">Transmembrane</keyword>
<feature type="transmembrane region" description="Helical" evidence="6">
    <location>
        <begin position="200"/>
        <end position="226"/>
    </location>
</feature>
<gene>
    <name evidence="7" type="ORF">FP2506_06251</name>
</gene>
<evidence type="ECO:0000256" key="4">
    <source>
        <dbReference type="ARBA" id="ARBA00022989"/>
    </source>
</evidence>
<keyword evidence="2" id="KW-1003">Cell membrane</keyword>
<comment type="subcellular location">
    <subcellularLocation>
        <location evidence="1">Cell membrane</location>
        <topology evidence="1">Multi-pass membrane protein</topology>
    </subcellularLocation>
</comment>
<dbReference type="STRING" id="217511.GCA_001463845_00033"/>
<name>Q0G7E6_9HYPH</name>
<feature type="transmembrane region" description="Helical" evidence="6">
    <location>
        <begin position="233"/>
        <end position="255"/>
    </location>
</feature>
<dbReference type="Proteomes" id="UP000004310">
    <property type="component" value="Unassembled WGS sequence"/>
</dbReference>
<feature type="transmembrane region" description="Helical" evidence="6">
    <location>
        <begin position="151"/>
        <end position="174"/>
    </location>
</feature>
<protein>
    <recommendedName>
        <fullName evidence="9">Flippase-like domain-containing protein</fullName>
    </recommendedName>
</protein>
<feature type="transmembrane region" description="Helical" evidence="6">
    <location>
        <begin position="116"/>
        <end position="139"/>
    </location>
</feature>
<accession>Q0G7E6</accession>
<comment type="caution">
    <text evidence="7">The sequence shown here is derived from an EMBL/GenBank/DDBJ whole genome shotgun (WGS) entry which is preliminary data.</text>
</comment>
<dbReference type="AlphaFoldDB" id="Q0G7E6"/>
<dbReference type="EMBL" id="AATP01000001">
    <property type="protein sequence ID" value="EAU42418.1"/>
    <property type="molecule type" value="Genomic_DNA"/>
</dbReference>
<evidence type="ECO:0000313" key="7">
    <source>
        <dbReference type="EMBL" id="EAU42418.1"/>
    </source>
</evidence>
<keyword evidence="4 6" id="KW-1133">Transmembrane helix</keyword>
<evidence type="ECO:0000256" key="3">
    <source>
        <dbReference type="ARBA" id="ARBA00022692"/>
    </source>
</evidence>
<reference evidence="7 8" key="1">
    <citation type="journal article" date="2010" name="J. Bacteriol.">
        <title>Genome sequence of Fulvimarina pelagi HTCC2506T, a Mn(II)-oxidizing alphaproteobacterium possessing an aerobic anoxygenic photosynthetic gene cluster and Xanthorhodopsin.</title>
        <authorList>
            <person name="Kang I."/>
            <person name="Oh H.M."/>
            <person name="Lim S.I."/>
            <person name="Ferriera S."/>
            <person name="Giovannoni S.J."/>
            <person name="Cho J.C."/>
        </authorList>
    </citation>
    <scope>NUCLEOTIDE SEQUENCE [LARGE SCALE GENOMIC DNA]</scope>
    <source>
        <strain evidence="7 8">HTCC2506</strain>
    </source>
</reference>
<proteinExistence type="predicted"/>
<dbReference type="GO" id="GO:0005886">
    <property type="term" value="C:plasma membrane"/>
    <property type="evidence" value="ECO:0007669"/>
    <property type="project" value="UniProtKB-SubCell"/>
</dbReference>
<evidence type="ECO:0000256" key="1">
    <source>
        <dbReference type="ARBA" id="ARBA00004651"/>
    </source>
</evidence>
<keyword evidence="5 6" id="KW-0472">Membrane</keyword>
<evidence type="ECO:0000313" key="8">
    <source>
        <dbReference type="Proteomes" id="UP000004310"/>
    </source>
</evidence>
<evidence type="ECO:0000256" key="6">
    <source>
        <dbReference type="SAM" id="Phobius"/>
    </source>
</evidence>
<evidence type="ECO:0008006" key="9">
    <source>
        <dbReference type="Google" id="ProtNLM"/>
    </source>
</evidence>
<dbReference type="eggNOG" id="COG0392">
    <property type="taxonomic scope" value="Bacteria"/>
</dbReference>
<dbReference type="HOGENOM" id="CLU_048072_2_1_5"/>
<evidence type="ECO:0000256" key="5">
    <source>
        <dbReference type="ARBA" id="ARBA00023136"/>
    </source>
</evidence>
<dbReference type="Pfam" id="PF03706">
    <property type="entry name" value="LPG_synthase_TM"/>
    <property type="match status" value="1"/>
</dbReference>
<evidence type="ECO:0000256" key="2">
    <source>
        <dbReference type="ARBA" id="ARBA00022475"/>
    </source>
</evidence>
<feature type="transmembrane region" description="Helical" evidence="6">
    <location>
        <begin position="34"/>
        <end position="54"/>
    </location>
</feature>
<dbReference type="InterPro" id="IPR022791">
    <property type="entry name" value="L-PG_synthase/AglD"/>
</dbReference>
<keyword evidence="8" id="KW-1185">Reference proteome</keyword>